<keyword evidence="3" id="KW-1185">Reference proteome</keyword>
<dbReference type="Proteomes" id="UP001236620">
    <property type="component" value="Unassembled WGS sequence"/>
</dbReference>
<comment type="caution">
    <text evidence="2">The sequence shown here is derived from an EMBL/GenBank/DDBJ whole genome shotgun (WGS) entry which is preliminary data.</text>
</comment>
<accession>A0ABU0NDB3</accession>
<gene>
    <name evidence="2" type="ORF">J2Z63_000051</name>
</gene>
<dbReference type="EMBL" id="JAUSWP010000001">
    <property type="protein sequence ID" value="MDQ0567430.1"/>
    <property type="molecule type" value="Genomic_DNA"/>
</dbReference>
<feature type="transmembrane region" description="Helical" evidence="1">
    <location>
        <begin position="36"/>
        <end position="54"/>
    </location>
</feature>
<keyword evidence="1" id="KW-0812">Transmembrane</keyword>
<dbReference type="RefSeq" id="WP_307443834.1">
    <property type="nucleotide sequence ID" value="NZ_JAUSWP010000001.1"/>
</dbReference>
<evidence type="ECO:0000256" key="1">
    <source>
        <dbReference type="SAM" id="Phobius"/>
    </source>
</evidence>
<protein>
    <submittedName>
        <fullName evidence="2">Uncharacterized protein</fullName>
    </submittedName>
</protein>
<keyword evidence="1" id="KW-1133">Transmembrane helix</keyword>
<proteinExistence type="predicted"/>
<reference evidence="2" key="1">
    <citation type="submission" date="2023-07" db="EMBL/GenBank/DDBJ databases">
        <title>Genomic Encyclopedia of Type Strains, Phase IV (KMG-IV): sequencing the most valuable type-strain genomes for metagenomic binning, comparative biology and taxonomic classification.</title>
        <authorList>
            <person name="Goeker M."/>
        </authorList>
    </citation>
    <scope>NUCLEOTIDE SEQUENCE [LARGE SCALE GENOMIC DNA]</scope>
    <source>
        <strain evidence="2">DSM 22019</strain>
    </source>
</reference>
<sequence>MKEIKIENTKEIIGGAGITGALLDGAGKLVSSIFNGYIGVIGTITSSILSMFIASTNPVKAEYKIGNNLIKVDNTRKVDYEIEKLKYDSMQSRFPVLELGSGKSVQKVAIPNNFGDYSVDSISQYSFDDQGIF</sequence>
<keyword evidence="1" id="KW-0472">Membrane</keyword>
<evidence type="ECO:0000313" key="3">
    <source>
        <dbReference type="Proteomes" id="UP001236620"/>
    </source>
</evidence>
<name>A0ABU0NDB3_9MOLU</name>
<evidence type="ECO:0000313" key="2">
    <source>
        <dbReference type="EMBL" id="MDQ0567430.1"/>
    </source>
</evidence>
<organism evidence="2 3">
    <name type="scientific">Mycoplasma yeatsii</name>
    <dbReference type="NCBI Taxonomy" id="51365"/>
    <lineage>
        <taxon>Bacteria</taxon>
        <taxon>Bacillati</taxon>
        <taxon>Mycoplasmatota</taxon>
        <taxon>Mollicutes</taxon>
        <taxon>Mycoplasmataceae</taxon>
        <taxon>Mycoplasma</taxon>
    </lineage>
</organism>